<evidence type="ECO:0000256" key="1">
    <source>
        <dbReference type="SAM" id="MobiDB-lite"/>
    </source>
</evidence>
<feature type="compositionally biased region" description="Low complexity" evidence="1">
    <location>
        <begin position="131"/>
        <end position="149"/>
    </location>
</feature>
<keyword evidence="3" id="KW-1185">Reference proteome</keyword>
<dbReference type="RefSeq" id="XP_018042983.1">
    <property type="nucleotide sequence ID" value="XM_018185380.1"/>
</dbReference>
<evidence type="ECO:0000313" key="2">
    <source>
        <dbReference type="EMBL" id="OAG12618.1"/>
    </source>
</evidence>
<name>A0A177CZU9_9PLEO</name>
<dbReference type="InParanoid" id="A0A177CZU9"/>
<protein>
    <submittedName>
        <fullName evidence="2">Uncharacterized protein</fullName>
    </submittedName>
</protein>
<proteinExistence type="predicted"/>
<organism evidence="2 3">
    <name type="scientific">Paraphaeosphaeria sporulosa</name>
    <dbReference type="NCBI Taxonomy" id="1460663"/>
    <lineage>
        <taxon>Eukaryota</taxon>
        <taxon>Fungi</taxon>
        <taxon>Dikarya</taxon>
        <taxon>Ascomycota</taxon>
        <taxon>Pezizomycotina</taxon>
        <taxon>Dothideomycetes</taxon>
        <taxon>Pleosporomycetidae</taxon>
        <taxon>Pleosporales</taxon>
        <taxon>Massarineae</taxon>
        <taxon>Didymosphaeriaceae</taxon>
        <taxon>Paraphaeosphaeria</taxon>
    </lineage>
</organism>
<dbReference type="GeneID" id="28768866"/>
<reference evidence="2 3" key="1">
    <citation type="submission" date="2016-05" db="EMBL/GenBank/DDBJ databases">
        <title>Comparative analysis of secretome profiles of manganese(II)-oxidizing ascomycete fungi.</title>
        <authorList>
            <consortium name="DOE Joint Genome Institute"/>
            <person name="Zeiner C.A."/>
            <person name="Purvine S.O."/>
            <person name="Zink E.M."/>
            <person name="Wu S."/>
            <person name="Pasa-Tolic L."/>
            <person name="Chaput D.L."/>
            <person name="Haridas S."/>
            <person name="Grigoriev I.V."/>
            <person name="Santelli C.M."/>
            <person name="Hansel C.M."/>
        </authorList>
    </citation>
    <scope>NUCLEOTIDE SEQUENCE [LARGE SCALE GENOMIC DNA]</scope>
    <source>
        <strain evidence="2 3">AP3s5-JAC2a</strain>
    </source>
</reference>
<feature type="region of interest" description="Disordered" evidence="1">
    <location>
        <begin position="130"/>
        <end position="149"/>
    </location>
</feature>
<gene>
    <name evidence="2" type="ORF">CC84DRAFT_132907</name>
</gene>
<dbReference type="AlphaFoldDB" id="A0A177CZU9"/>
<sequence>MLEAGWVVVGAHRSHGHFVIVPSSCPLARQELSWLRSCGQAGTMHRPRLPSMREPMTWGAKPGAERKHARAAPFSARRGSCPSLINTHPLSRRPRQSPSPQLLISNAALTGTPPKARSWPLHFSAYEVYPRRASSPPVSSSAPRLRSPR</sequence>
<evidence type="ECO:0000313" key="3">
    <source>
        <dbReference type="Proteomes" id="UP000077069"/>
    </source>
</evidence>
<dbReference type="Proteomes" id="UP000077069">
    <property type="component" value="Unassembled WGS sequence"/>
</dbReference>
<dbReference type="EMBL" id="KV441548">
    <property type="protein sequence ID" value="OAG12618.1"/>
    <property type="molecule type" value="Genomic_DNA"/>
</dbReference>
<accession>A0A177CZU9</accession>
<feature type="region of interest" description="Disordered" evidence="1">
    <location>
        <begin position="45"/>
        <end position="118"/>
    </location>
</feature>